<dbReference type="Proteomes" id="UP000481643">
    <property type="component" value="Unassembled WGS sequence"/>
</dbReference>
<evidence type="ECO:0000256" key="1">
    <source>
        <dbReference type="ARBA" id="ARBA00022729"/>
    </source>
</evidence>
<dbReference type="Pfam" id="PF12951">
    <property type="entry name" value="PATR"/>
    <property type="match status" value="18"/>
</dbReference>
<feature type="domain" description="Autotransporter" evidence="2">
    <location>
        <begin position="2265"/>
        <end position="2546"/>
    </location>
</feature>
<dbReference type="SUPFAM" id="SSF103515">
    <property type="entry name" value="Autotransporter"/>
    <property type="match status" value="1"/>
</dbReference>
<dbReference type="Gene3D" id="2.40.128.130">
    <property type="entry name" value="Autotransporter beta-domain"/>
    <property type="match status" value="1"/>
</dbReference>
<dbReference type="EMBL" id="WBVX01000004">
    <property type="protein sequence ID" value="KAB2688512.1"/>
    <property type="molecule type" value="Genomic_DNA"/>
</dbReference>
<dbReference type="Gene3D" id="2.160.20.20">
    <property type="match status" value="8"/>
</dbReference>
<dbReference type="InterPro" id="IPR011050">
    <property type="entry name" value="Pectin_lyase_fold/virulence"/>
</dbReference>
<dbReference type="SUPFAM" id="SSF51126">
    <property type="entry name" value="Pectin lyase-like"/>
    <property type="match status" value="6"/>
</dbReference>
<evidence type="ECO:0000313" key="4">
    <source>
        <dbReference type="Proteomes" id="UP000481643"/>
    </source>
</evidence>
<dbReference type="GO" id="GO:0019867">
    <property type="term" value="C:outer membrane"/>
    <property type="evidence" value="ECO:0007669"/>
    <property type="project" value="InterPro"/>
</dbReference>
<dbReference type="InterPro" id="IPR013425">
    <property type="entry name" value="Autotrns_rpt"/>
</dbReference>
<dbReference type="PANTHER" id="PTHR35037:SF3">
    <property type="entry name" value="C-TERMINAL REGION OF AIDA-LIKE PROTEIN"/>
    <property type="match status" value="1"/>
</dbReference>
<accession>A0A6L3YV46</accession>
<sequence>MGVVRAGDNSSDLSGSAGAGLRLGFGTHVINNGSIANGVDIVGNDNVFEIWNASRITGNVVVASGTSGNVFAWGGDDDGTFDLSAIGQQYQGFQGYRKEGQSTWTLTGAGTFDGGITIAEGTLQIGDGTTASSVTGDIENNGTLVFKNSDPSAFAGVVSGTGRLRQSGSGVLLLSGMNTYTGGTEIDSGILSVSADANLGAAAGDLTFGGGTLQLGSAFDIARLVHLADAGTIDTNGHDSTFSGVFDGAGRLLKAGVGTLTLSGVNTYTGGTEIDGGILSVSADANLGAAAGDLTFNGGTLQLGGAFNTARLVHLTGAGMIDTNGHDSIFSSAFDGAGRLTKAGAGTLTLAGNNTYAGGTIISAGTLQVGNGSAAGAIAGDVVNNGKFVFNRSNAYTFSGNISGTGSVAQSGSGLLTLSGSNTYTGGTVIDRGILSVSSDSNLGAAAGDLTFSGGSLQLGATLNSTRLVYLAADGTIDTNGHDGTFSGAFDGTGRLTKSGGGTLVLSGSNGYTGGTAIDGGTLSAGADNNLGAASGDLTFNGGELALSDSFDVARAVHLEAAGGTIFTDGNDSTFSGVIDGTGALTKIGAGTLTLSGTNTYTGGTAINGGTLLISRDENLGDKKGDLTIHGGILQLGGELDTNRLVHLTAMGMVDTNGNNGMFSNTIDGAGSLTKMGAGTLTLSGTNTYTGGTRVMGGVLSISDDRNLGASTGALSIDNGTLLLTADLTSGRSVMLGVHGGTIETAASTSSTFSGVFSNAGKLTKAGDGTLILTGANTYNGGTTVSGGILQIGNGGATGSIMGNVTLDTGAALAFNRSDDITYTGLVSGSGALHQDGAGTLILTGTNSYTGGTTISSGTLQIGDGGGSGSIQGNVTNNATLAFNRSNTLSFSGVVSGSGMLNQIGSGSLTLSGDSSAFTGATNVNAGGLIVTGKLGDATSTLQVASNASLAGSGTIGGNTTIADGATLIGAADQTLTFNDNLSLGTNSTISVTYGANAGQPFFDVKSDLALGGTIDVTDFGGNGPGIYRVFNYGGALSGTIAIGVLPGTFKPNEVSVDVTTPHAVNLINSHGVALNFWDGDGAGKHNNGVLDGGDGTWDTVSGNWTEQPDFSIDGPWETGGFAIFGGAKGKVQVANGSGAVSAAGMQFLTDGYEITGDKLTLAPSADSPDDAPTIRVGDGSADDASKTAIISAELGGTDGMRKTGLGTLILTGDNTYTGGTFVTGGKLQLGSGDTSGSVQGEVNLGSTASSAGTLVIDYSGTVQVSNEITGAGHVEIVGPGTVELTGASSYLSGTLVNDGSTVVISSDDNLGAVGNGIELDNDSTLRFKAAFDSNHNYVLAGGAATIETTGTNTNTIITAVTGAGSLTKAGTGTLVLAADSNYAGGTTVSGGTLQIGNGGTTGSIAGNITNNGAVVFNRSGAVAMGNVISGTGSVAQAGSGTLTLTGANTYSGGTTVSAGTLQVASDGNLGDATGGLTIDGGTFGNTGAIATGRSITVTTNGGTVQTDADLTLTGAFDASVATGDWHKTGAGELIFDATATGNVGSGAAVDAGRVSVKGTLDGDFAVNTGGVLDVSGTQRGNINVNDGGTLVGSGSIGQNVAVADNGALQGTSGQTLTVNGDLTLNANSQMNVSLGMSNQTALFDVAGNLTLAGTLNITDGGGFGAGYYHLVNYQGSLTDHTMVIGAAPAGIDPSRIWIDTSVDHQVNLTSATGVRLNVWDGGDLANHNNGRIDGGSGDWDTTNNNWTDNQEKVNGRYDQGSFAVFSGKAGTVHIDDSKANILAAGLQFATDGYRLTGDALNLDNTGQPIIRVGDGSAAGKAITATIEVELQGSKGINKTDYGTLILTGANHYSGDTTVTGGVLQIGADNGASGSIDGNVMLASDLYGHGTLAFARSDGTTFAGNISGVGNVVQKGSGTTTFIGDNSYSGGLTVENGIAQAGMAGHTFGTGVLKVKTGARADLNGFDTTVGGLASFDATGATGDGDITLGSGKLTVEQGFDSRFSGVLSGTGDFTKSGSAALTLTGSNQYTGATLVNQGTLIQGSQDAFSSASAYTTARNGTLDLGGYDTTVSSLDNGGTVNLSDLTAGTTLTVAGNYTGSNGTLVINTVLGDDNSRTDRLKVGGDTSGTTNLQVVNRGGLGGQTVNGIEVVDVTGQSNGTFSLVSDYTTKDNKKAIWAGAYAYTLQQGSGSGNKDGNWYLVSRYGDPDPVDPNKPTGPRYGAGVPVYQGYGENMQALNKLPTLQERVGNRYWTGENGDGQTNGAMVDGNGIWARIEGAHNRLEPQSVTGVKQDINTFIMQAGVDGQFYEDDNGKLVAGITGQYGTAHGSSSSFFGDGYTDTRAWSLGATATWYGNNGFYVDMQGQLTWFDNDLSSDDMNSSLASGAKAFGYAMSVEAGQRVAIDDHWSLTPQAQLMWSSLDADAFQDVMGNRVGLDNANSLTARLGLAASYRSDWTGEDGRMVNTSVYGVANLYQSFLGGMRINVAGVDIDTDTDKTWAGIGAGGSYAWEDQKYAVYGEGSINTSLNHFANSYALKGTVGFKVKW</sequence>
<dbReference type="NCBIfam" id="TIGR01414">
    <property type="entry name" value="autotrans_barl"/>
    <property type="match status" value="1"/>
</dbReference>
<reference evidence="3 4" key="1">
    <citation type="submission" date="2019-09" db="EMBL/GenBank/DDBJ databases">
        <title>Taxonomic organization of the family Brucellaceae based on a phylogenomic approach.</title>
        <authorList>
            <person name="Leclercq S."/>
            <person name="Cloeckaert A."/>
            <person name="Zygmunt M.S."/>
        </authorList>
    </citation>
    <scope>NUCLEOTIDE SEQUENCE [LARGE SCALE GENOMIC DNA]</scope>
    <source>
        <strain evidence="3 4">WS1830</strain>
    </source>
</reference>
<dbReference type="PROSITE" id="PS51208">
    <property type="entry name" value="AUTOTRANSPORTER"/>
    <property type="match status" value="1"/>
</dbReference>
<dbReference type="Pfam" id="PF18883">
    <property type="entry name" value="AC_1"/>
    <property type="match status" value="1"/>
</dbReference>
<dbReference type="CDD" id="cd01344">
    <property type="entry name" value="PL2_Passenger_AT"/>
    <property type="match status" value="1"/>
</dbReference>
<dbReference type="InterPro" id="IPR036709">
    <property type="entry name" value="Autotransporte_beta_dom_sf"/>
</dbReference>
<dbReference type="InterPro" id="IPR051551">
    <property type="entry name" value="Autotransporter_adhesion"/>
</dbReference>
<protein>
    <submittedName>
        <fullName evidence="3">Autotransporter outer membrane beta-barrel domain-containing protein</fullName>
    </submittedName>
</protein>
<evidence type="ECO:0000313" key="3">
    <source>
        <dbReference type="EMBL" id="KAB2688512.1"/>
    </source>
</evidence>
<dbReference type="InterPro" id="IPR006315">
    <property type="entry name" value="OM_autotransptr_brl_dom"/>
</dbReference>
<comment type="caution">
    <text evidence="3">The sequence shown here is derived from an EMBL/GenBank/DDBJ whole genome shotgun (WGS) entry which is preliminary data.</text>
</comment>
<dbReference type="InterPro" id="IPR005546">
    <property type="entry name" value="Autotransporte_beta"/>
</dbReference>
<dbReference type="InterPro" id="IPR012332">
    <property type="entry name" value="Autotransporter_pectin_lyase_C"/>
</dbReference>
<organism evidence="3 4">
    <name type="scientific">Brucella tritici</name>
    <dbReference type="NCBI Taxonomy" id="94626"/>
    <lineage>
        <taxon>Bacteria</taxon>
        <taxon>Pseudomonadati</taxon>
        <taxon>Pseudomonadota</taxon>
        <taxon>Alphaproteobacteria</taxon>
        <taxon>Hyphomicrobiales</taxon>
        <taxon>Brucellaceae</taxon>
        <taxon>Brucella/Ochrobactrum group</taxon>
        <taxon>Brucella</taxon>
    </lineage>
</organism>
<keyword evidence="1" id="KW-0732">Signal</keyword>
<name>A0A6L3YV46_9HYPH</name>
<dbReference type="SMART" id="SM00869">
    <property type="entry name" value="Autotransporter"/>
    <property type="match status" value="1"/>
</dbReference>
<proteinExistence type="predicted"/>
<dbReference type="InterPro" id="IPR043990">
    <property type="entry name" value="AC_1"/>
</dbReference>
<dbReference type="NCBIfam" id="TIGR02601">
    <property type="entry name" value="autotrns_rpt"/>
    <property type="match status" value="17"/>
</dbReference>
<dbReference type="PANTHER" id="PTHR35037">
    <property type="entry name" value="C-TERMINAL REGION OF AIDA-LIKE PROTEIN"/>
    <property type="match status" value="1"/>
</dbReference>
<gene>
    <name evidence="3" type="ORF">F9L08_05875</name>
</gene>
<evidence type="ECO:0000259" key="2">
    <source>
        <dbReference type="PROSITE" id="PS51208"/>
    </source>
</evidence>